<organism evidence="1">
    <name type="scientific">marine metagenome</name>
    <dbReference type="NCBI Taxonomy" id="408172"/>
    <lineage>
        <taxon>unclassified sequences</taxon>
        <taxon>metagenomes</taxon>
        <taxon>ecological metagenomes</taxon>
    </lineage>
</organism>
<proteinExistence type="predicted"/>
<gene>
    <name evidence="1" type="ORF">METZ01_LOCUS347393</name>
</gene>
<accession>A0A382RA26</accession>
<sequence>VRGRYRCRECSIALVDVKAEAVRPKA</sequence>
<protein>
    <submittedName>
        <fullName evidence="1">Uncharacterized protein</fullName>
    </submittedName>
</protein>
<reference evidence="1" key="1">
    <citation type="submission" date="2018-05" db="EMBL/GenBank/DDBJ databases">
        <authorList>
            <person name="Lanie J.A."/>
            <person name="Ng W.-L."/>
            <person name="Kazmierczak K.M."/>
            <person name="Andrzejewski T.M."/>
            <person name="Davidsen T.M."/>
            <person name="Wayne K.J."/>
            <person name="Tettelin H."/>
            <person name="Glass J.I."/>
            <person name="Rusch D."/>
            <person name="Podicherti R."/>
            <person name="Tsui H.-C.T."/>
            <person name="Winkler M.E."/>
        </authorList>
    </citation>
    <scope>NUCLEOTIDE SEQUENCE</scope>
</reference>
<feature type="non-terminal residue" evidence="1">
    <location>
        <position position="1"/>
    </location>
</feature>
<evidence type="ECO:0000313" key="1">
    <source>
        <dbReference type="EMBL" id="SVC94539.1"/>
    </source>
</evidence>
<dbReference type="EMBL" id="UINC01120201">
    <property type="protein sequence ID" value="SVC94539.1"/>
    <property type="molecule type" value="Genomic_DNA"/>
</dbReference>
<name>A0A382RA26_9ZZZZ</name>
<dbReference type="AlphaFoldDB" id="A0A382RA26"/>